<dbReference type="EMBL" id="CAKLPY010000010">
    <property type="protein sequence ID" value="CAH0998018.1"/>
    <property type="molecule type" value="Genomic_DNA"/>
</dbReference>
<evidence type="ECO:0000313" key="1">
    <source>
        <dbReference type="EMBL" id="CAH0998018.1"/>
    </source>
</evidence>
<protein>
    <submittedName>
        <fullName evidence="1">Uncharacterized protein</fullName>
    </submittedName>
</protein>
<name>A0ABM9AW87_9BACT</name>
<reference evidence="1" key="1">
    <citation type="submission" date="2021-12" db="EMBL/GenBank/DDBJ databases">
        <authorList>
            <person name="Rodrigo-Torres L."/>
            <person name="Arahal R. D."/>
            <person name="Lucena T."/>
        </authorList>
    </citation>
    <scope>NUCLEOTIDE SEQUENCE</scope>
    <source>
        <strain evidence="1">CECT 8858</strain>
    </source>
</reference>
<proteinExistence type="predicted"/>
<gene>
    <name evidence="1" type="ORF">EMA8858_04153</name>
</gene>
<sequence length="175" mass="21168">MTFDRIYQPYSGLYEEKQFDIETEWKEQVWTWIKFSLDDFSEWCGCFRGEFQGCGLNSSSKQAIILTSLAFYKIDCENKSLLKTEENIQFNQLTITPDSNYFVVGYFNKIELMDWDFNFQSIDSPIEMDMITFKNWEENNLNFTCYELLNWDWDRHLLCQFSYNNNHIRIINETN</sequence>
<evidence type="ECO:0000313" key="2">
    <source>
        <dbReference type="Proteomes" id="UP000837932"/>
    </source>
</evidence>
<keyword evidence="2" id="KW-1185">Reference proteome</keyword>
<accession>A0ABM9AW87</accession>
<dbReference type="RefSeq" id="WP_238808826.1">
    <property type="nucleotide sequence ID" value="NZ_CAKLPY010000010.1"/>
</dbReference>
<dbReference type="Proteomes" id="UP000837932">
    <property type="component" value="Unassembled WGS sequence"/>
</dbReference>
<comment type="caution">
    <text evidence="1">The sequence shown here is derived from an EMBL/GenBank/DDBJ whole genome shotgun (WGS) entry which is preliminary data.</text>
</comment>
<organism evidence="1 2">
    <name type="scientific">Emticicia aquatica</name>
    <dbReference type="NCBI Taxonomy" id="1681835"/>
    <lineage>
        <taxon>Bacteria</taxon>
        <taxon>Pseudomonadati</taxon>
        <taxon>Bacteroidota</taxon>
        <taxon>Cytophagia</taxon>
        <taxon>Cytophagales</taxon>
        <taxon>Leadbetterellaceae</taxon>
        <taxon>Emticicia</taxon>
    </lineage>
</organism>